<evidence type="ECO:0000313" key="2">
    <source>
        <dbReference type="Proteomes" id="UP000299102"/>
    </source>
</evidence>
<dbReference type="AlphaFoldDB" id="A0A4C1SQS5"/>
<sequence>MSPLARRGDSGIVTYNIAFIRLHIYNIKYTFIGLGLSRVMYEVLKSSPRQCSACVINLCPLLSSKSEVVLHPSRSRFTCFSKSPFADLLPFVVCIHLRVLKLRLGVNFKREKTNKCFTAAVPVMKL</sequence>
<accession>A0A4C1SQS5</accession>
<evidence type="ECO:0000313" key="1">
    <source>
        <dbReference type="EMBL" id="GBP04335.1"/>
    </source>
</evidence>
<reference evidence="1 2" key="1">
    <citation type="journal article" date="2019" name="Commun. Biol.">
        <title>The bagworm genome reveals a unique fibroin gene that provides high tensile strength.</title>
        <authorList>
            <person name="Kono N."/>
            <person name="Nakamura H."/>
            <person name="Ohtoshi R."/>
            <person name="Tomita M."/>
            <person name="Numata K."/>
            <person name="Arakawa K."/>
        </authorList>
    </citation>
    <scope>NUCLEOTIDE SEQUENCE [LARGE SCALE GENOMIC DNA]</scope>
</reference>
<name>A0A4C1SQS5_EUMVA</name>
<dbReference type="Proteomes" id="UP000299102">
    <property type="component" value="Unassembled WGS sequence"/>
</dbReference>
<comment type="caution">
    <text evidence="1">The sequence shown here is derived from an EMBL/GenBank/DDBJ whole genome shotgun (WGS) entry which is preliminary data.</text>
</comment>
<dbReference type="EMBL" id="BGZK01000013">
    <property type="protein sequence ID" value="GBP04335.1"/>
    <property type="molecule type" value="Genomic_DNA"/>
</dbReference>
<gene>
    <name evidence="1" type="ORF">EVAR_6536_1</name>
</gene>
<keyword evidence="2" id="KW-1185">Reference proteome</keyword>
<organism evidence="1 2">
    <name type="scientific">Eumeta variegata</name>
    <name type="common">Bagworm moth</name>
    <name type="synonym">Eumeta japonica</name>
    <dbReference type="NCBI Taxonomy" id="151549"/>
    <lineage>
        <taxon>Eukaryota</taxon>
        <taxon>Metazoa</taxon>
        <taxon>Ecdysozoa</taxon>
        <taxon>Arthropoda</taxon>
        <taxon>Hexapoda</taxon>
        <taxon>Insecta</taxon>
        <taxon>Pterygota</taxon>
        <taxon>Neoptera</taxon>
        <taxon>Endopterygota</taxon>
        <taxon>Lepidoptera</taxon>
        <taxon>Glossata</taxon>
        <taxon>Ditrysia</taxon>
        <taxon>Tineoidea</taxon>
        <taxon>Psychidae</taxon>
        <taxon>Oiketicinae</taxon>
        <taxon>Eumeta</taxon>
    </lineage>
</organism>
<protein>
    <submittedName>
        <fullName evidence="1">Uncharacterized protein</fullName>
    </submittedName>
</protein>
<proteinExistence type="predicted"/>